<dbReference type="EMBL" id="JAQQBR010000005">
    <property type="protein sequence ID" value="KAK0175127.1"/>
    <property type="molecule type" value="Genomic_DNA"/>
</dbReference>
<comment type="caution">
    <text evidence="2">The sequence shown here is derived from an EMBL/GenBank/DDBJ whole genome shotgun (WGS) entry which is preliminary data.</text>
</comment>
<evidence type="ECO:0000313" key="3">
    <source>
        <dbReference type="Proteomes" id="UP001168972"/>
    </source>
</evidence>
<dbReference type="Proteomes" id="UP001168972">
    <property type="component" value="Unassembled WGS sequence"/>
</dbReference>
<name>A0AA39FSP0_MICHY</name>
<reference evidence="2" key="2">
    <citation type="submission" date="2023-03" db="EMBL/GenBank/DDBJ databases">
        <authorList>
            <person name="Inwood S.N."/>
            <person name="Skelly J.G."/>
            <person name="Guhlin J."/>
            <person name="Harrop T.W.R."/>
            <person name="Goldson S.G."/>
            <person name="Dearden P.K."/>
        </authorList>
    </citation>
    <scope>NUCLEOTIDE SEQUENCE</scope>
    <source>
        <strain evidence="2">Lincoln</strain>
        <tissue evidence="2">Whole body</tissue>
    </source>
</reference>
<dbReference type="SUPFAM" id="SSF53756">
    <property type="entry name" value="UDP-Glycosyltransferase/glycogen phosphorylase"/>
    <property type="match status" value="1"/>
</dbReference>
<sequence length="143" mass="16529">MLYHTFLLSFMITILLSDLHGGSGHRILGIFPFHTKSHMIMFEQLMKELIKRGHQIDVINTLPQEKPYPNYTDIEIPLFMPDFINNMNYSSFCQVRDNFLEMCLSMAGNDACKAVFSHPKVQEIIETPPTDPPYDVVIMEVSF</sequence>
<feature type="signal peptide" evidence="1">
    <location>
        <begin position="1"/>
        <end position="24"/>
    </location>
</feature>
<protein>
    <submittedName>
        <fullName evidence="2">Uncharacterized protein</fullName>
    </submittedName>
</protein>
<dbReference type="AlphaFoldDB" id="A0AA39FSP0"/>
<evidence type="ECO:0000256" key="1">
    <source>
        <dbReference type="SAM" id="SignalP"/>
    </source>
</evidence>
<accession>A0AA39FSP0</accession>
<reference evidence="2" key="1">
    <citation type="journal article" date="2023" name="bioRxiv">
        <title>Scaffold-level genome assemblies of two parasitoid biocontrol wasps reveal the parthenogenesis mechanism and an associated novel virus.</title>
        <authorList>
            <person name="Inwood S."/>
            <person name="Skelly J."/>
            <person name="Guhlin J."/>
            <person name="Harrop T."/>
            <person name="Goldson S."/>
            <person name="Dearden P."/>
        </authorList>
    </citation>
    <scope>NUCLEOTIDE SEQUENCE</scope>
    <source>
        <strain evidence="2">Lincoln</strain>
        <tissue evidence="2">Whole body</tissue>
    </source>
</reference>
<evidence type="ECO:0000313" key="2">
    <source>
        <dbReference type="EMBL" id="KAK0175127.1"/>
    </source>
</evidence>
<keyword evidence="3" id="KW-1185">Reference proteome</keyword>
<organism evidence="2 3">
    <name type="scientific">Microctonus hyperodae</name>
    <name type="common">Parasitoid wasp</name>
    <dbReference type="NCBI Taxonomy" id="165561"/>
    <lineage>
        <taxon>Eukaryota</taxon>
        <taxon>Metazoa</taxon>
        <taxon>Ecdysozoa</taxon>
        <taxon>Arthropoda</taxon>
        <taxon>Hexapoda</taxon>
        <taxon>Insecta</taxon>
        <taxon>Pterygota</taxon>
        <taxon>Neoptera</taxon>
        <taxon>Endopterygota</taxon>
        <taxon>Hymenoptera</taxon>
        <taxon>Apocrita</taxon>
        <taxon>Ichneumonoidea</taxon>
        <taxon>Braconidae</taxon>
        <taxon>Euphorinae</taxon>
        <taxon>Microctonus</taxon>
    </lineage>
</organism>
<proteinExistence type="predicted"/>
<keyword evidence="1" id="KW-0732">Signal</keyword>
<gene>
    <name evidence="2" type="ORF">PV327_008906</name>
</gene>
<feature type="chain" id="PRO_5041382191" evidence="1">
    <location>
        <begin position="25"/>
        <end position="143"/>
    </location>
</feature>